<dbReference type="PROSITE" id="PS00086">
    <property type="entry name" value="CYTOCHROME_P450"/>
    <property type="match status" value="1"/>
</dbReference>
<keyword evidence="4 8" id="KW-0560">Oxidoreductase</keyword>
<name>A0AAD2FY08_9STRA</name>
<dbReference type="InterPro" id="IPR017972">
    <property type="entry name" value="Cyt_P450_CS"/>
</dbReference>
<dbReference type="InterPro" id="IPR002401">
    <property type="entry name" value="Cyt_P450_E_grp-I"/>
</dbReference>
<dbReference type="SUPFAM" id="SSF48264">
    <property type="entry name" value="Cytochrome P450"/>
    <property type="match status" value="1"/>
</dbReference>
<evidence type="ECO:0000256" key="2">
    <source>
        <dbReference type="ARBA" id="ARBA00022617"/>
    </source>
</evidence>
<dbReference type="Proteomes" id="UP001295423">
    <property type="component" value="Unassembled WGS sequence"/>
</dbReference>
<evidence type="ECO:0008006" key="11">
    <source>
        <dbReference type="Google" id="ProtNLM"/>
    </source>
</evidence>
<dbReference type="AlphaFoldDB" id="A0AAD2FY08"/>
<evidence type="ECO:0000256" key="1">
    <source>
        <dbReference type="ARBA" id="ARBA00010617"/>
    </source>
</evidence>
<keyword evidence="2 7" id="KW-0349">Heme</keyword>
<dbReference type="CDD" id="cd00302">
    <property type="entry name" value="cytochrome_P450"/>
    <property type="match status" value="1"/>
</dbReference>
<dbReference type="GO" id="GO:0016705">
    <property type="term" value="F:oxidoreductase activity, acting on paired donors, with incorporation or reduction of molecular oxygen"/>
    <property type="evidence" value="ECO:0007669"/>
    <property type="project" value="InterPro"/>
</dbReference>
<evidence type="ECO:0000256" key="7">
    <source>
        <dbReference type="PIRSR" id="PIRSR602401-1"/>
    </source>
</evidence>
<dbReference type="Gene3D" id="1.10.630.10">
    <property type="entry name" value="Cytochrome P450"/>
    <property type="match status" value="1"/>
</dbReference>
<evidence type="ECO:0000256" key="3">
    <source>
        <dbReference type="ARBA" id="ARBA00022723"/>
    </source>
</evidence>
<keyword evidence="3 7" id="KW-0479">Metal-binding</keyword>
<comment type="cofactor">
    <cofactor evidence="7">
        <name>heme</name>
        <dbReference type="ChEBI" id="CHEBI:30413"/>
    </cofactor>
</comment>
<keyword evidence="10" id="KW-1185">Reference proteome</keyword>
<dbReference type="PRINTS" id="PR00385">
    <property type="entry name" value="P450"/>
</dbReference>
<evidence type="ECO:0000256" key="6">
    <source>
        <dbReference type="ARBA" id="ARBA00023033"/>
    </source>
</evidence>
<dbReference type="InterPro" id="IPR036396">
    <property type="entry name" value="Cyt_P450_sf"/>
</dbReference>
<dbReference type="GO" id="GO:0004497">
    <property type="term" value="F:monooxygenase activity"/>
    <property type="evidence" value="ECO:0007669"/>
    <property type="project" value="UniProtKB-KW"/>
</dbReference>
<gene>
    <name evidence="9" type="ORF">CYCCA115_LOCUS16279</name>
</gene>
<sequence>MMAFSSLIPERKSPIPGIPVIPGGTLWSGHLHLLQETNFQKALHKWTVEHADASGRCTFYMGPTTPSLSLTHCEDVQLLLKASAYRSVFPLMETHFTQLFGTQNVGLLNGKEWKQQRSVLAKALHSKGVIKHHEKAIQETTHRLVDKILASSNDDGWFQCQDLVRLMKALTLDCFGKASFHVDFRTCQEQFFDGDDRNNSNATAIGPAFDKLTQELMRRVTSDIMLPTSHLYSLPTKANRNFALEKKKVLTLLQDIVSSRQKQMKNKEAEIPSDLLSGFLEHFASAGNVKMDEKELALIIAQSILGLLFAGYETSSITMSYTVYLLSQHPDVLNHCLEEIEQVEQRGNGPDMPYLEAVIKETLRLYPPAISTTRSAEHEMELPAVAGGKVNDNDKIVVPKGTYLYFAIWMIQRDPKHFDNPNDFVPERWVTYSNDRSWEPRTGVNQKAWIPFSAGARACPGQRFAMQEMITILSCLLPRLSFETLSDYVLEPCREGFVQTPKGGIPMIVRRRSAKG</sequence>
<protein>
    <recommendedName>
        <fullName evidence="11">Cytochrome P450</fullName>
    </recommendedName>
</protein>
<evidence type="ECO:0000313" key="10">
    <source>
        <dbReference type="Proteomes" id="UP001295423"/>
    </source>
</evidence>
<dbReference type="Pfam" id="PF00067">
    <property type="entry name" value="p450"/>
    <property type="match status" value="1"/>
</dbReference>
<dbReference type="PANTHER" id="PTHR24291:SF50">
    <property type="entry name" value="BIFUNCTIONAL ALBAFLAVENONE MONOOXYGENASE_TERPENE SYNTHASE"/>
    <property type="match status" value="1"/>
</dbReference>
<keyword evidence="6 8" id="KW-0503">Monooxygenase</keyword>
<keyword evidence="5 7" id="KW-0408">Iron</keyword>
<reference evidence="9" key="1">
    <citation type="submission" date="2023-08" db="EMBL/GenBank/DDBJ databases">
        <authorList>
            <person name="Audoor S."/>
            <person name="Bilcke G."/>
        </authorList>
    </citation>
    <scope>NUCLEOTIDE SEQUENCE</scope>
</reference>
<dbReference type="InterPro" id="IPR050196">
    <property type="entry name" value="Cytochrome_P450_Monoox"/>
</dbReference>
<organism evidence="9 10">
    <name type="scientific">Cylindrotheca closterium</name>
    <dbReference type="NCBI Taxonomy" id="2856"/>
    <lineage>
        <taxon>Eukaryota</taxon>
        <taxon>Sar</taxon>
        <taxon>Stramenopiles</taxon>
        <taxon>Ochrophyta</taxon>
        <taxon>Bacillariophyta</taxon>
        <taxon>Bacillariophyceae</taxon>
        <taxon>Bacillariophycidae</taxon>
        <taxon>Bacillariales</taxon>
        <taxon>Bacillariaceae</taxon>
        <taxon>Cylindrotheca</taxon>
    </lineage>
</organism>
<comment type="caution">
    <text evidence="9">The sequence shown here is derived from an EMBL/GenBank/DDBJ whole genome shotgun (WGS) entry which is preliminary data.</text>
</comment>
<evidence type="ECO:0000313" key="9">
    <source>
        <dbReference type="EMBL" id="CAJ1956531.1"/>
    </source>
</evidence>
<dbReference type="InterPro" id="IPR001128">
    <property type="entry name" value="Cyt_P450"/>
</dbReference>
<evidence type="ECO:0000256" key="5">
    <source>
        <dbReference type="ARBA" id="ARBA00023004"/>
    </source>
</evidence>
<dbReference type="GO" id="GO:0005506">
    <property type="term" value="F:iron ion binding"/>
    <property type="evidence" value="ECO:0007669"/>
    <property type="project" value="InterPro"/>
</dbReference>
<evidence type="ECO:0000256" key="8">
    <source>
        <dbReference type="RuleBase" id="RU000461"/>
    </source>
</evidence>
<evidence type="ECO:0000256" key="4">
    <source>
        <dbReference type="ARBA" id="ARBA00023002"/>
    </source>
</evidence>
<dbReference type="PRINTS" id="PR00463">
    <property type="entry name" value="EP450I"/>
</dbReference>
<comment type="similarity">
    <text evidence="1 8">Belongs to the cytochrome P450 family.</text>
</comment>
<proteinExistence type="inferred from homology"/>
<accession>A0AAD2FY08</accession>
<feature type="binding site" description="axial binding residue" evidence="7">
    <location>
        <position position="459"/>
    </location>
    <ligand>
        <name>heme</name>
        <dbReference type="ChEBI" id="CHEBI:30413"/>
    </ligand>
    <ligandPart>
        <name>Fe</name>
        <dbReference type="ChEBI" id="CHEBI:18248"/>
    </ligandPart>
</feature>
<dbReference type="GO" id="GO:0020037">
    <property type="term" value="F:heme binding"/>
    <property type="evidence" value="ECO:0007669"/>
    <property type="project" value="InterPro"/>
</dbReference>
<dbReference type="PANTHER" id="PTHR24291">
    <property type="entry name" value="CYTOCHROME P450 FAMILY 4"/>
    <property type="match status" value="1"/>
</dbReference>
<dbReference type="EMBL" id="CAKOGP040001914">
    <property type="protein sequence ID" value="CAJ1956531.1"/>
    <property type="molecule type" value="Genomic_DNA"/>
</dbReference>